<keyword evidence="1" id="KW-0413">Isomerase</keyword>
<feature type="coiled-coil region" evidence="2">
    <location>
        <begin position="546"/>
        <end position="573"/>
    </location>
</feature>
<name>A0A395M248_9BACT</name>
<evidence type="ECO:0000256" key="2">
    <source>
        <dbReference type="SAM" id="Coils"/>
    </source>
</evidence>
<dbReference type="GO" id="GO:0003755">
    <property type="term" value="F:peptidyl-prolyl cis-trans isomerase activity"/>
    <property type="evidence" value="ECO:0007669"/>
    <property type="project" value="UniProtKB-KW"/>
</dbReference>
<proteinExistence type="predicted"/>
<dbReference type="Pfam" id="PF13616">
    <property type="entry name" value="Rotamase_3"/>
    <property type="match status" value="1"/>
</dbReference>
<gene>
    <name evidence="5" type="ORF">D0433_06580</name>
</gene>
<evidence type="ECO:0000313" key="5">
    <source>
        <dbReference type="EMBL" id="RFM24288.1"/>
    </source>
</evidence>
<dbReference type="PANTHER" id="PTHR47245">
    <property type="entry name" value="PEPTIDYLPROLYL ISOMERASE"/>
    <property type="match status" value="1"/>
</dbReference>
<dbReference type="InterPro" id="IPR050245">
    <property type="entry name" value="PrsA_foldase"/>
</dbReference>
<comment type="caution">
    <text evidence="5">The sequence shown here is derived from an EMBL/GenBank/DDBJ whole genome shotgun (WGS) entry which is preliminary data.</text>
</comment>
<dbReference type="PROSITE" id="PS01096">
    <property type="entry name" value="PPIC_PPIASE_1"/>
    <property type="match status" value="1"/>
</dbReference>
<dbReference type="Gene3D" id="3.10.50.40">
    <property type="match status" value="3"/>
</dbReference>
<dbReference type="InterPro" id="IPR046357">
    <property type="entry name" value="PPIase_dom_sf"/>
</dbReference>
<evidence type="ECO:0000313" key="6">
    <source>
        <dbReference type="Proteomes" id="UP000266389"/>
    </source>
</evidence>
<feature type="domain" description="PpiC" evidence="4">
    <location>
        <begin position="146"/>
        <end position="248"/>
    </location>
</feature>
<dbReference type="InterPro" id="IPR023058">
    <property type="entry name" value="PPIase_PpiC_CS"/>
</dbReference>
<protein>
    <recommendedName>
        <fullName evidence="4">PpiC domain-containing protein</fullName>
    </recommendedName>
</protein>
<dbReference type="Proteomes" id="UP000266389">
    <property type="component" value="Unassembled WGS sequence"/>
</dbReference>
<dbReference type="SUPFAM" id="SSF54534">
    <property type="entry name" value="FKBP-like"/>
    <property type="match status" value="3"/>
</dbReference>
<evidence type="ECO:0000256" key="3">
    <source>
        <dbReference type="SAM" id="SignalP"/>
    </source>
</evidence>
<evidence type="ECO:0000256" key="1">
    <source>
        <dbReference type="PROSITE-ProRule" id="PRU00278"/>
    </source>
</evidence>
<feature type="domain" description="PpiC" evidence="4">
    <location>
        <begin position="253"/>
        <end position="354"/>
    </location>
</feature>
<evidence type="ECO:0000259" key="4">
    <source>
        <dbReference type="PROSITE" id="PS50198"/>
    </source>
</evidence>
<organism evidence="5 6">
    <name type="scientific">Candidatus Thermochlorobacter aerophilus</name>
    <dbReference type="NCBI Taxonomy" id="1868324"/>
    <lineage>
        <taxon>Bacteria</taxon>
        <taxon>Pseudomonadati</taxon>
        <taxon>Chlorobiota</taxon>
        <taxon>Chlorobiia</taxon>
        <taxon>Chlorobiales</taxon>
        <taxon>Candidatus Thermochlorobacteriaceae</taxon>
        <taxon>Candidatus Thermochlorobacter</taxon>
    </lineage>
</organism>
<dbReference type="AlphaFoldDB" id="A0A395M248"/>
<accession>A0A395M248</accession>
<dbReference type="Pfam" id="PF00639">
    <property type="entry name" value="Rotamase"/>
    <property type="match status" value="1"/>
</dbReference>
<dbReference type="Pfam" id="PF13145">
    <property type="entry name" value="Rotamase_2"/>
    <property type="match status" value="1"/>
</dbReference>
<dbReference type="PANTHER" id="PTHR47245:SF2">
    <property type="entry name" value="PEPTIDYL-PROLYL CIS-TRANS ISOMERASE HP_0175-RELATED"/>
    <property type="match status" value="1"/>
</dbReference>
<sequence>MTNFYARLYTLALCLLLTSAVSIVFSACRSTDSAVSTTYNRDAIVAIIRQGDWQTQITLAEFEDRYLETRRSAQEARQDSLAAYREFLERYIDFKLKVKDALDKGLDKDPEVLRELREYRNQLAQPYLIEREVYENGIRDLYEKRKYEIDASHILIFVAPDAAPADTQRAYQKIQEALRALQGGAPFDSVARRYSEDPSVAQNGGRLGYFTGGMMVHQFEDAVYAAKVGELYGPFRTRFGYHLVKVWDKRPRTPDIRAAHILVQCGSSADDTLKAYQKIRALYDSLQQGRDFAELARLYSEDPSTASRDGDIGFFGLGRTVKPFEEAAFALKNIGDISPIIRSPFGYHIIKLLDRKMPKSFEEEREELKSMLRRDPEKINAETAKLTARLKKLHGYYENPAAISALYAALDTTAEGYAKLESISPDSVRRMLCFAFAQKRYTIDSLLSYMRTFVGKRKLTEKDLIAYRDSYAQRELIDYETTLLETRYPEFAKLMRDYTDGILLFTVSERTVWNKSNANDSIARAYFDIHRDEFQFGERVQISQIVSSSKSLIEQLREELVEKRRTLDLVSADSVRQARAAIRTALAQLKRGTKDYASKRDSLLRQLSSLKVDDQPRSFEVLAQRYSEKYDTVNGAKVGLFQKGENILADIVFQSEPGSISAPITFEDRYYLIRLDRREPARPKTFEEALPEIYSRYQDEQNRKLEAAWVEALRRKSQIQVFEEVLRSAFYSASPTQTAMTK</sequence>
<feature type="chain" id="PRO_5017177210" description="PpiC domain-containing protein" evidence="3">
    <location>
        <begin position="27"/>
        <end position="742"/>
    </location>
</feature>
<reference evidence="5 6" key="1">
    <citation type="journal article" date="2011" name="ISME J.">
        <title>Community ecology of hot spring cyanobacterial mats: predominant populations and their functional potential.</title>
        <authorList>
            <person name="Klatt C.G."/>
            <person name="Wood J.M."/>
            <person name="Rusch D.B."/>
            <person name="Bateson M.M."/>
            <person name="Hamamura N."/>
            <person name="Heidelberg J.F."/>
            <person name="Grossman A.R."/>
            <person name="Bhaya D."/>
            <person name="Cohan F.M."/>
            <person name="Kuhl M."/>
            <person name="Bryant D.A."/>
            <person name="Ward D.M."/>
        </authorList>
    </citation>
    <scope>NUCLEOTIDE SEQUENCE [LARGE SCALE GENOMIC DNA]</scope>
    <source>
        <strain evidence="5">OS</strain>
    </source>
</reference>
<keyword evidence="2" id="KW-0175">Coiled coil</keyword>
<feature type="signal peptide" evidence="3">
    <location>
        <begin position="1"/>
        <end position="26"/>
    </location>
</feature>
<dbReference type="InterPro" id="IPR000297">
    <property type="entry name" value="PPIase_PpiC"/>
</dbReference>
<feature type="domain" description="PpiC" evidence="4">
    <location>
        <begin position="577"/>
        <end position="677"/>
    </location>
</feature>
<keyword evidence="3" id="KW-0732">Signal</keyword>
<dbReference type="EMBL" id="PHFL01000044">
    <property type="protein sequence ID" value="RFM24288.1"/>
    <property type="molecule type" value="Genomic_DNA"/>
</dbReference>
<dbReference type="PROSITE" id="PS51257">
    <property type="entry name" value="PROKAR_LIPOPROTEIN"/>
    <property type="match status" value="1"/>
</dbReference>
<dbReference type="PROSITE" id="PS50198">
    <property type="entry name" value="PPIC_PPIASE_2"/>
    <property type="match status" value="3"/>
</dbReference>
<keyword evidence="1" id="KW-0697">Rotamase</keyword>